<evidence type="ECO:0000313" key="4">
    <source>
        <dbReference type="EMBL" id="RGN40175.1"/>
    </source>
</evidence>
<comment type="caution">
    <text evidence="4">The sequence shown here is derived from an EMBL/GenBank/DDBJ whole genome shotgun (WGS) entry which is preliminary data.</text>
</comment>
<sequence>MRQLFVILLALGIGIPVNAKQITFTKKRVIHYHMSGQDTLAVQTALKKHYTLAIAPYKGDKACAISYTFDDGLTEQYSLVAPQFEKRGFRGTFAINGSKINSDGGLITDTTRMSWSQVKDLSDRGHEISNHGWKHKNFARFPLEEIREDIYKNDSAIFANTGVMPRTFVYPNNNKKEEAKKIAVQNRVGTRTKQRSIGSKSTPQNLEAWVNTLIETNDWGVGMTHGLTYGYDAFRNPQRFWDHLDQVKAKEDKIWVGTFREVAAYVEEKGATQLDIVCEKNHLRITPELTLDKELFIEPLTLVIKGKQIKKISVRQDGKKLPVQLHADKAVFDFNPYGGVIEVNLK</sequence>
<dbReference type="InterPro" id="IPR011330">
    <property type="entry name" value="Glyco_hydro/deAcase_b/a-brl"/>
</dbReference>
<protein>
    <submittedName>
        <fullName evidence="4">Polysaccharide deacetylase family protein</fullName>
    </submittedName>
</protein>
<accession>A0A3E5BS22</accession>
<dbReference type="PROSITE" id="PS51677">
    <property type="entry name" value="NODB"/>
    <property type="match status" value="1"/>
</dbReference>
<dbReference type="RefSeq" id="WP_117722994.1">
    <property type="nucleotide sequence ID" value="NZ_QSUL01000001.1"/>
</dbReference>
<dbReference type="GO" id="GO:0016810">
    <property type="term" value="F:hydrolase activity, acting on carbon-nitrogen (but not peptide) bonds"/>
    <property type="evidence" value="ECO:0007669"/>
    <property type="project" value="InterPro"/>
</dbReference>
<dbReference type="AlphaFoldDB" id="A0A3E5BS22"/>
<dbReference type="Proteomes" id="UP000260983">
    <property type="component" value="Unassembled WGS sequence"/>
</dbReference>
<dbReference type="Gene3D" id="3.20.20.370">
    <property type="entry name" value="Glycoside hydrolase/deacetylase"/>
    <property type="match status" value="1"/>
</dbReference>
<evidence type="ECO:0000256" key="2">
    <source>
        <dbReference type="ARBA" id="ARBA00022729"/>
    </source>
</evidence>
<dbReference type="GO" id="GO:0005576">
    <property type="term" value="C:extracellular region"/>
    <property type="evidence" value="ECO:0007669"/>
    <property type="project" value="UniProtKB-SubCell"/>
</dbReference>
<name>A0A3E5BS22_9BACE</name>
<gene>
    <name evidence="4" type="ORF">DXB65_00550</name>
</gene>
<reference evidence="4 5" key="1">
    <citation type="submission" date="2018-08" db="EMBL/GenBank/DDBJ databases">
        <title>A genome reference for cultivated species of the human gut microbiota.</title>
        <authorList>
            <person name="Zou Y."/>
            <person name="Xue W."/>
            <person name="Luo G."/>
        </authorList>
    </citation>
    <scope>NUCLEOTIDE SEQUENCE [LARGE SCALE GENOMIC DNA]</scope>
    <source>
        <strain evidence="4 5">OM05-15BH</strain>
    </source>
</reference>
<evidence type="ECO:0000256" key="1">
    <source>
        <dbReference type="ARBA" id="ARBA00004613"/>
    </source>
</evidence>
<keyword evidence="2" id="KW-0732">Signal</keyword>
<dbReference type="PANTHER" id="PTHR34216:SF3">
    <property type="entry name" value="POLY-BETA-1,6-N-ACETYL-D-GLUCOSAMINE N-DEACETYLASE"/>
    <property type="match status" value="1"/>
</dbReference>
<dbReference type="Pfam" id="PF01522">
    <property type="entry name" value="Polysacc_deac_1"/>
    <property type="match status" value="1"/>
</dbReference>
<feature type="domain" description="NodB homology" evidence="3">
    <location>
        <begin position="63"/>
        <end position="257"/>
    </location>
</feature>
<dbReference type="SUPFAM" id="SSF88713">
    <property type="entry name" value="Glycoside hydrolase/deacetylase"/>
    <property type="match status" value="1"/>
</dbReference>
<dbReference type="PANTHER" id="PTHR34216">
    <property type="match status" value="1"/>
</dbReference>
<comment type="subcellular location">
    <subcellularLocation>
        <location evidence="1">Secreted</location>
    </subcellularLocation>
</comment>
<evidence type="ECO:0000259" key="3">
    <source>
        <dbReference type="PROSITE" id="PS51677"/>
    </source>
</evidence>
<proteinExistence type="predicted"/>
<organism evidence="4 5">
    <name type="scientific">Bacteroides oleiciplenus</name>
    <dbReference type="NCBI Taxonomy" id="626931"/>
    <lineage>
        <taxon>Bacteria</taxon>
        <taxon>Pseudomonadati</taxon>
        <taxon>Bacteroidota</taxon>
        <taxon>Bacteroidia</taxon>
        <taxon>Bacteroidales</taxon>
        <taxon>Bacteroidaceae</taxon>
        <taxon>Bacteroides</taxon>
    </lineage>
</organism>
<dbReference type="CDD" id="cd10918">
    <property type="entry name" value="CE4_NodB_like_5s_6s"/>
    <property type="match status" value="1"/>
</dbReference>
<dbReference type="GO" id="GO:0005975">
    <property type="term" value="P:carbohydrate metabolic process"/>
    <property type="evidence" value="ECO:0007669"/>
    <property type="project" value="InterPro"/>
</dbReference>
<evidence type="ECO:0000313" key="5">
    <source>
        <dbReference type="Proteomes" id="UP000260983"/>
    </source>
</evidence>
<dbReference type="InterPro" id="IPR002509">
    <property type="entry name" value="NODB_dom"/>
</dbReference>
<dbReference type="EMBL" id="QSUL01000001">
    <property type="protein sequence ID" value="RGN40175.1"/>
    <property type="molecule type" value="Genomic_DNA"/>
</dbReference>
<dbReference type="InterPro" id="IPR051398">
    <property type="entry name" value="Polysacch_Deacetylase"/>
</dbReference>